<proteinExistence type="predicted"/>
<dbReference type="OrthoDB" id="1251735at2"/>
<sequence>MRKLLFIFAIAVLLVSCKKSTESKTAEFVSMYNNTSDMMVRTAGFKSTKAMSNTSGDVDIEIKTTYFDTDIEAELMKNAIPDIIGQAIQAEPKGKELLEEGVKFNLKVYSSNGVIISSQTIDKNTKKGNIDLEGIAKGDKPDSAQLNEILKVFSKSLPIVDKTSGIKIVAITADAQNNIVYSAEVPDQYAEVLATDEAKQLMKDEMMRSPDVRQIFDQTSSIGVNNIKYIYKDTKGKKLNEITIKRTDVK</sequence>
<protein>
    <recommendedName>
        <fullName evidence="5">Lipoprotein</fullName>
    </recommendedName>
</protein>
<organism evidence="2 3">
    <name type="scientific">Chryseobacterium piscicola</name>
    <dbReference type="NCBI Taxonomy" id="551459"/>
    <lineage>
        <taxon>Bacteria</taxon>
        <taxon>Pseudomonadati</taxon>
        <taxon>Bacteroidota</taxon>
        <taxon>Flavobacteriia</taxon>
        <taxon>Flavobacteriales</taxon>
        <taxon>Weeksellaceae</taxon>
        <taxon>Chryseobacterium group</taxon>
        <taxon>Chryseobacterium</taxon>
    </lineage>
</organism>
<dbReference type="Proteomes" id="UP000238314">
    <property type="component" value="Unassembled WGS sequence"/>
</dbReference>
<gene>
    <name evidence="1" type="ORF">B0A70_09100</name>
    <name evidence="2" type="ORF">SAMN05421796_105230</name>
</gene>
<reference evidence="1 4" key="1">
    <citation type="submission" date="2016-11" db="EMBL/GenBank/DDBJ databases">
        <title>Whole genomes of Flavobacteriaceae.</title>
        <authorList>
            <person name="Stine C."/>
            <person name="Li C."/>
            <person name="Tadesse D."/>
        </authorList>
    </citation>
    <scope>NUCLEOTIDE SEQUENCE [LARGE SCALE GENOMIC DNA]</scope>
    <source>
        <strain evidence="1 4">DSM 21068</strain>
    </source>
</reference>
<evidence type="ECO:0008006" key="5">
    <source>
        <dbReference type="Google" id="ProtNLM"/>
    </source>
</evidence>
<evidence type="ECO:0000313" key="2">
    <source>
        <dbReference type="EMBL" id="SIS89487.1"/>
    </source>
</evidence>
<evidence type="ECO:0000313" key="4">
    <source>
        <dbReference type="Proteomes" id="UP000238314"/>
    </source>
</evidence>
<name>A0A1N7MTM8_9FLAO</name>
<dbReference type="EMBL" id="MUGO01000013">
    <property type="protein sequence ID" value="PQA93308.1"/>
    <property type="molecule type" value="Genomic_DNA"/>
</dbReference>
<accession>A0A1N7MTM8</accession>
<dbReference type="PROSITE" id="PS51257">
    <property type="entry name" value="PROKAR_LIPOPROTEIN"/>
    <property type="match status" value="1"/>
</dbReference>
<reference evidence="2" key="2">
    <citation type="submission" date="2017-01" db="EMBL/GenBank/DDBJ databases">
        <authorList>
            <person name="Mah S.A."/>
            <person name="Swanson W.J."/>
            <person name="Moy G.W."/>
            <person name="Vacquier V.D."/>
        </authorList>
    </citation>
    <scope>NUCLEOTIDE SEQUENCE [LARGE SCALE GENOMIC DNA]</scope>
    <source>
        <strain evidence="2">DSM 21068</strain>
    </source>
</reference>
<reference evidence="3" key="3">
    <citation type="submission" date="2017-01" db="EMBL/GenBank/DDBJ databases">
        <authorList>
            <person name="Varghese N."/>
            <person name="Submissions S."/>
        </authorList>
    </citation>
    <scope>NUCLEOTIDE SEQUENCE [LARGE SCALE GENOMIC DNA]</scope>
    <source>
        <strain evidence="3">DSM 21068</strain>
    </source>
</reference>
<dbReference type="AlphaFoldDB" id="A0A1N7MTM8"/>
<dbReference type="STRING" id="551459.SAMN05421796_105230"/>
<evidence type="ECO:0000313" key="3">
    <source>
        <dbReference type="Proteomes" id="UP000186246"/>
    </source>
</evidence>
<dbReference type="RefSeq" id="WP_076451880.1">
    <property type="nucleotide sequence ID" value="NZ_FTOJ01000005.1"/>
</dbReference>
<dbReference type="Proteomes" id="UP000186246">
    <property type="component" value="Unassembled WGS sequence"/>
</dbReference>
<evidence type="ECO:0000313" key="1">
    <source>
        <dbReference type="EMBL" id="PQA93308.1"/>
    </source>
</evidence>
<keyword evidence="4" id="KW-1185">Reference proteome</keyword>
<dbReference type="EMBL" id="FTOJ01000005">
    <property type="protein sequence ID" value="SIS89487.1"/>
    <property type="molecule type" value="Genomic_DNA"/>
</dbReference>